<evidence type="ECO:0000313" key="13">
    <source>
        <dbReference type="EMBL" id="RKD12851.1"/>
    </source>
</evidence>
<dbReference type="Pfam" id="PF00512">
    <property type="entry name" value="HisKA"/>
    <property type="match status" value="1"/>
</dbReference>
<feature type="transmembrane region" description="Helical" evidence="8">
    <location>
        <begin position="902"/>
        <end position="923"/>
    </location>
</feature>
<dbReference type="SMART" id="SM00387">
    <property type="entry name" value="HATPase_c"/>
    <property type="match status" value="1"/>
</dbReference>
<dbReference type="InterPro" id="IPR003661">
    <property type="entry name" value="HisK_dim/P_dom"/>
</dbReference>
<dbReference type="PROSITE" id="PS01124">
    <property type="entry name" value="HTH_ARAC_FAMILY_2"/>
    <property type="match status" value="1"/>
</dbReference>
<dbReference type="PROSITE" id="PS00041">
    <property type="entry name" value="HTH_ARAC_FAMILY_1"/>
    <property type="match status" value="1"/>
</dbReference>
<accession>A0A419S281</accession>
<dbReference type="InterPro" id="IPR013783">
    <property type="entry name" value="Ig-like_fold"/>
</dbReference>
<dbReference type="InterPro" id="IPR018060">
    <property type="entry name" value="HTH_AraC"/>
</dbReference>
<evidence type="ECO:0000256" key="3">
    <source>
        <dbReference type="ARBA" id="ARBA00022553"/>
    </source>
</evidence>
<dbReference type="FunFam" id="1.10.287.130:FF:000045">
    <property type="entry name" value="Two-component system sensor histidine kinase/response regulator"/>
    <property type="match status" value="1"/>
</dbReference>
<gene>
    <name evidence="13" type="ORF">BCY91_11445</name>
</gene>
<reference evidence="13 14" key="1">
    <citation type="submission" date="2016-07" db="EMBL/GenBank/DDBJ databases">
        <title>Genome of Pelobium manganitolerans.</title>
        <authorList>
            <person name="Wu S."/>
            <person name="Wang G."/>
        </authorList>
    </citation>
    <scope>NUCLEOTIDE SEQUENCE [LARGE SCALE GENOMIC DNA]</scope>
    <source>
        <strain evidence="13 14">YS-25</strain>
    </source>
</reference>
<evidence type="ECO:0000256" key="8">
    <source>
        <dbReference type="SAM" id="Phobius"/>
    </source>
</evidence>
<evidence type="ECO:0000256" key="9">
    <source>
        <dbReference type="SAM" id="SignalP"/>
    </source>
</evidence>
<dbReference type="InterPro" id="IPR001789">
    <property type="entry name" value="Sig_transdc_resp-reg_receiver"/>
</dbReference>
<dbReference type="Gene3D" id="2.60.40.10">
    <property type="entry name" value="Immunoglobulins"/>
    <property type="match status" value="1"/>
</dbReference>
<dbReference type="SUPFAM" id="SSF50998">
    <property type="entry name" value="Quinoprotein alcohol dehydrogenase-like"/>
    <property type="match status" value="1"/>
</dbReference>
<dbReference type="InterPro" id="IPR005467">
    <property type="entry name" value="His_kinase_dom"/>
</dbReference>
<dbReference type="GO" id="GO:0043565">
    <property type="term" value="F:sequence-specific DNA binding"/>
    <property type="evidence" value="ECO:0007669"/>
    <property type="project" value="InterPro"/>
</dbReference>
<dbReference type="FunFam" id="2.60.40.10:FF:000791">
    <property type="entry name" value="Two-component system sensor histidine kinase/response regulator"/>
    <property type="match status" value="1"/>
</dbReference>
<dbReference type="InterPro" id="IPR011110">
    <property type="entry name" value="Reg_prop"/>
</dbReference>
<dbReference type="InterPro" id="IPR003594">
    <property type="entry name" value="HATPase_dom"/>
</dbReference>
<dbReference type="SUPFAM" id="SSF52172">
    <property type="entry name" value="CheY-like"/>
    <property type="match status" value="1"/>
</dbReference>
<evidence type="ECO:0000313" key="14">
    <source>
        <dbReference type="Proteomes" id="UP000283433"/>
    </source>
</evidence>
<dbReference type="Gene3D" id="3.40.50.2300">
    <property type="match status" value="1"/>
</dbReference>
<keyword evidence="6" id="KW-0804">Transcription</keyword>
<comment type="catalytic activity">
    <reaction evidence="1">
        <text>ATP + protein L-histidine = ADP + protein N-phospho-L-histidine.</text>
        <dbReference type="EC" id="2.7.13.3"/>
    </reaction>
</comment>
<dbReference type="GO" id="GO:0000155">
    <property type="term" value="F:phosphorelay sensor kinase activity"/>
    <property type="evidence" value="ECO:0007669"/>
    <property type="project" value="InterPro"/>
</dbReference>
<feature type="domain" description="Response regulatory" evidence="12">
    <location>
        <begin position="1206"/>
        <end position="1321"/>
    </location>
</feature>
<feature type="chain" id="PRO_5019116512" description="histidine kinase" evidence="9">
    <location>
        <begin position="22"/>
        <end position="1457"/>
    </location>
</feature>
<evidence type="ECO:0000256" key="6">
    <source>
        <dbReference type="ARBA" id="ARBA00023163"/>
    </source>
</evidence>
<evidence type="ECO:0000259" key="12">
    <source>
        <dbReference type="PROSITE" id="PS50110"/>
    </source>
</evidence>
<dbReference type="CDD" id="cd00082">
    <property type="entry name" value="HisKA"/>
    <property type="match status" value="1"/>
</dbReference>
<dbReference type="SMART" id="SM00388">
    <property type="entry name" value="HisKA"/>
    <property type="match status" value="1"/>
</dbReference>
<dbReference type="SMART" id="SM00342">
    <property type="entry name" value="HTH_ARAC"/>
    <property type="match status" value="1"/>
</dbReference>
<dbReference type="PRINTS" id="PR00344">
    <property type="entry name" value="BCTRLSENSOR"/>
</dbReference>
<dbReference type="InterPro" id="IPR004358">
    <property type="entry name" value="Sig_transdc_His_kin-like_C"/>
</dbReference>
<name>A0A419S281_9SPHI</name>
<proteinExistence type="predicted"/>
<dbReference type="CDD" id="cd17574">
    <property type="entry name" value="REC_OmpR"/>
    <property type="match status" value="1"/>
</dbReference>
<keyword evidence="8" id="KW-0812">Transmembrane</keyword>
<dbReference type="PANTHER" id="PTHR43547">
    <property type="entry name" value="TWO-COMPONENT HISTIDINE KINASE"/>
    <property type="match status" value="1"/>
</dbReference>
<dbReference type="Pfam" id="PF07494">
    <property type="entry name" value="Reg_prop"/>
    <property type="match status" value="3"/>
</dbReference>
<evidence type="ECO:0000256" key="4">
    <source>
        <dbReference type="ARBA" id="ARBA00023015"/>
    </source>
</evidence>
<dbReference type="InterPro" id="IPR011047">
    <property type="entry name" value="Quinoprotein_ADH-like_sf"/>
</dbReference>
<dbReference type="Proteomes" id="UP000283433">
    <property type="component" value="Unassembled WGS sequence"/>
</dbReference>
<comment type="caution">
    <text evidence="13">The sequence shown here is derived from an EMBL/GenBank/DDBJ whole genome shotgun (WGS) entry which is preliminary data.</text>
</comment>
<dbReference type="Gene3D" id="1.10.287.130">
    <property type="match status" value="1"/>
</dbReference>
<dbReference type="SUPFAM" id="SSF47384">
    <property type="entry name" value="Homodimeric domain of signal transducing histidine kinase"/>
    <property type="match status" value="1"/>
</dbReference>
<dbReference type="InterPro" id="IPR009057">
    <property type="entry name" value="Homeodomain-like_sf"/>
</dbReference>
<keyword evidence="14" id="KW-1185">Reference proteome</keyword>
<dbReference type="Gene3D" id="1.10.10.60">
    <property type="entry name" value="Homeodomain-like"/>
    <property type="match status" value="1"/>
</dbReference>
<dbReference type="InterPro" id="IPR036890">
    <property type="entry name" value="HATPase_C_sf"/>
</dbReference>
<dbReference type="InterPro" id="IPR015943">
    <property type="entry name" value="WD40/YVTN_repeat-like_dom_sf"/>
</dbReference>
<protein>
    <recommendedName>
        <fullName evidence="2">histidine kinase</fullName>
        <ecNumber evidence="2">2.7.13.3</ecNumber>
    </recommendedName>
</protein>
<dbReference type="PROSITE" id="PS50110">
    <property type="entry name" value="RESPONSE_REGULATORY"/>
    <property type="match status" value="1"/>
</dbReference>
<dbReference type="SUPFAM" id="SSF46689">
    <property type="entry name" value="Homeodomain-like"/>
    <property type="match status" value="1"/>
</dbReference>
<dbReference type="GO" id="GO:0003700">
    <property type="term" value="F:DNA-binding transcription factor activity"/>
    <property type="evidence" value="ECO:0007669"/>
    <property type="project" value="InterPro"/>
</dbReference>
<keyword evidence="8" id="KW-0472">Membrane</keyword>
<evidence type="ECO:0000256" key="5">
    <source>
        <dbReference type="ARBA" id="ARBA00023125"/>
    </source>
</evidence>
<feature type="signal peptide" evidence="9">
    <location>
        <begin position="1"/>
        <end position="21"/>
    </location>
</feature>
<keyword evidence="8" id="KW-1133">Transmembrane helix</keyword>
<evidence type="ECO:0000259" key="10">
    <source>
        <dbReference type="PROSITE" id="PS01124"/>
    </source>
</evidence>
<dbReference type="EC" id="2.7.13.3" evidence="2"/>
<keyword evidence="9" id="KW-0732">Signal</keyword>
<dbReference type="Gene3D" id="3.30.565.10">
    <property type="entry name" value="Histidine kinase-like ATPase, C-terminal domain"/>
    <property type="match status" value="1"/>
</dbReference>
<dbReference type="SUPFAM" id="SSF63829">
    <property type="entry name" value="Calcium-dependent phosphotriesterase"/>
    <property type="match status" value="2"/>
</dbReference>
<dbReference type="EMBL" id="MBTA01000029">
    <property type="protein sequence ID" value="RKD12851.1"/>
    <property type="molecule type" value="Genomic_DNA"/>
</dbReference>
<evidence type="ECO:0000256" key="7">
    <source>
        <dbReference type="PROSITE-ProRule" id="PRU00169"/>
    </source>
</evidence>
<keyword evidence="5" id="KW-0238">DNA-binding</keyword>
<feature type="modified residue" description="4-aspartylphosphate" evidence="7">
    <location>
        <position position="1254"/>
    </location>
</feature>
<dbReference type="InterPro" id="IPR011123">
    <property type="entry name" value="Y_Y_Y"/>
</dbReference>
<dbReference type="Pfam" id="PF00072">
    <property type="entry name" value="Response_reg"/>
    <property type="match status" value="1"/>
</dbReference>
<dbReference type="Gene3D" id="2.130.10.10">
    <property type="entry name" value="YVTN repeat-like/Quinoprotein amine dehydrogenase"/>
    <property type="match status" value="3"/>
</dbReference>
<dbReference type="Pfam" id="PF12833">
    <property type="entry name" value="HTH_18"/>
    <property type="match status" value="1"/>
</dbReference>
<dbReference type="PANTHER" id="PTHR43547:SF2">
    <property type="entry name" value="HYBRID SIGNAL TRANSDUCTION HISTIDINE KINASE C"/>
    <property type="match status" value="1"/>
</dbReference>
<dbReference type="PROSITE" id="PS50109">
    <property type="entry name" value="HIS_KIN"/>
    <property type="match status" value="1"/>
</dbReference>
<dbReference type="Pfam" id="PF07495">
    <property type="entry name" value="Y_Y_Y"/>
    <property type="match status" value="1"/>
</dbReference>
<dbReference type="Pfam" id="PF02518">
    <property type="entry name" value="HATPase_c"/>
    <property type="match status" value="1"/>
</dbReference>
<evidence type="ECO:0000259" key="11">
    <source>
        <dbReference type="PROSITE" id="PS50109"/>
    </source>
</evidence>
<keyword evidence="3 7" id="KW-0597">Phosphoprotein</keyword>
<dbReference type="InterPro" id="IPR018062">
    <property type="entry name" value="HTH_AraC-typ_CS"/>
</dbReference>
<dbReference type="SUPFAM" id="SSF55874">
    <property type="entry name" value="ATPase domain of HSP90 chaperone/DNA topoisomerase II/histidine kinase"/>
    <property type="match status" value="1"/>
</dbReference>
<dbReference type="InterPro" id="IPR036097">
    <property type="entry name" value="HisK_dim/P_sf"/>
</dbReference>
<evidence type="ECO:0000256" key="2">
    <source>
        <dbReference type="ARBA" id="ARBA00012438"/>
    </source>
</evidence>
<dbReference type="InterPro" id="IPR011006">
    <property type="entry name" value="CheY-like_superfamily"/>
</dbReference>
<keyword evidence="4" id="KW-0805">Transcription regulation</keyword>
<organism evidence="13 14">
    <name type="scientific">Pelobium manganitolerans</name>
    <dbReference type="NCBI Taxonomy" id="1842495"/>
    <lineage>
        <taxon>Bacteria</taxon>
        <taxon>Pseudomonadati</taxon>
        <taxon>Bacteroidota</taxon>
        <taxon>Sphingobacteriia</taxon>
        <taxon>Sphingobacteriales</taxon>
        <taxon>Sphingobacteriaceae</taxon>
        <taxon>Pelobium</taxon>
    </lineage>
</organism>
<feature type="domain" description="Histidine kinase" evidence="11">
    <location>
        <begin position="953"/>
        <end position="1168"/>
    </location>
</feature>
<sequence>MNQKLKSITFLCLLLALNAVADEPIKSKMTHYSTEEGLSHDGVLCMFRDREGFMWFGTWDGINRFDGQNFVTYKARPGDRSILKNNKIRNILEAGNGFLWVKTYDNKVYLFNKATESFTGLNLSNEGRSVGQISIEKTVVSSLGDTWLITQNQGLIAVGNNANGKVNRVHQYLPEERGKLHIPSKQVNFLFEDAQHKIWGGTDKGLFCLSKTDSAYRHFFRLRNGKDTFVPQQNISCADGNATQVYFGTNEGWLIYFDYAKAGFQIKKLPQKDQINAIKVTKSGLVYLATAKQGLVIYNPSTKTFNQPAGDVSNTYLSIYEDAQQNLWLEPADRGIVKYSPRNTTFNRYLSPVNGMLSNANVGSPVYQVYEDVNGYLWAIIKGGGFAYFDREKDAFYTPASNSLEERQYFSDVINAYSDQTGVLWLCTRFGGVNKYVFPLNNFTTKTLVANSNNKLENEVRAVFEDRKKRLWVATKAEKLYVFDNGVDISAKLFGNINTKSFGRIYTITEAKDGSIWMGTKGDGLWVATSNTNGNSYQVKHYMPKANEPKSISSDMIYALLEDSNGRMWIGTFGNGLNLAVKKGGELEFLNAQNYFGRYPIETCNVIRDLFEDDDGIIWVATTDGLLRFDPRFGKNAQFHRTQKIPGDKASLGNNDIQYIYKDLSGDIWLGTFGGGLNKVIKQQPLATAVKFKVFTKEQGLSNDIVLNIIDDGANHLWMATEYGLSRFDKKTESFRNFDSYEGLPKEGFSEGKSIKLSKGALCFGGIDGYITFVPSQIKSNKFKAQLAFTNLQLFNHDVNVGADASVLNVSLNQAKQINLKYDQNVINIDYAVLDYRSNHSLSYAYILKGYDKQAHYVKNQTRAAYNRLPPGKYVFEVSSLNNDLFANQPSKSIEIIIAPPFWLTGWAYLVYLILAILLFFVARNIIITVIRLRNKVVLEHKLTELKLEFFTNISHELRTPLTLIINPLKKIAESETLSTKGAKHLNIVTKNADRMVRFVNQLLDFRKIQSGKMPLKFTSVDVISLAFTVAEHFKEIAEEKNITFVLEADTDAFTLSADEEKLDIVIYNLLSNAFKFTPAHRKITLKISCLDHSDFVTIQVIDEGIGVAENQLEAIFELYYEAEHQNQKGSGIGLALAKNIISSHNGKIWAQNNPVGMCFTVSLPKTSVNHPQPKNQAFTLQVSSVAKASAEDENAVEIAKDKEFTVLLVEDNNELRLFLADQLSEHYQVLQASDGVKGMEQAKNHLPDLVISDVMMPNKDGIALLNELKSQQETSHIPVILLTAKSAVENQIEALRYGADFYITKPFDLNHVLACVANLIKQRKMLYKQLLDKKPNLVLSPSEPLITDKDETFLNDVIETVEQGMTDPQFSIDAVALSMGLGRTTFYKKLKSLTQRSPVEFVRDIRLKRGKQLLDSGQHNVSEIAYMVGFSSSGYFATCFKEAYQVSPSEYLKTKK</sequence>
<evidence type="ECO:0000256" key="1">
    <source>
        <dbReference type="ARBA" id="ARBA00000085"/>
    </source>
</evidence>
<dbReference type="SMART" id="SM00448">
    <property type="entry name" value="REC"/>
    <property type="match status" value="1"/>
</dbReference>
<feature type="domain" description="HTH araC/xylS-type" evidence="10">
    <location>
        <begin position="1356"/>
        <end position="1455"/>
    </location>
</feature>